<evidence type="ECO:0000313" key="2">
    <source>
        <dbReference type="Proteomes" id="UP001165287"/>
    </source>
</evidence>
<name>A0ABS7UWQ9_9BACI</name>
<sequence length="164" mass="19204">MNKEDIKENYRTFGNEFMEKSNEINQNNKGTTGLFVGTKENSEMLIMGYHDLAKQQLEGKFNDNTFVQVGNREISILDYHPMIEEREKDGQVIRDLYAYNIKYTSQTLNNVKDELIQNGFSNEKATEFVLNEFKKVGLLDSYKWSDLEKKVNQSIEKTMEKYGK</sequence>
<proteinExistence type="predicted"/>
<protein>
    <submittedName>
        <fullName evidence="1">Uncharacterized protein</fullName>
    </submittedName>
</protein>
<keyword evidence="2" id="KW-1185">Reference proteome</keyword>
<dbReference type="Proteomes" id="UP001165287">
    <property type="component" value="Unassembled WGS sequence"/>
</dbReference>
<gene>
    <name evidence="1" type="ORF">K9V48_21555</name>
</gene>
<dbReference type="RefSeq" id="WP_224141200.1">
    <property type="nucleotide sequence ID" value="NZ_JAIQUM010000067.1"/>
</dbReference>
<accession>A0ABS7UWQ9</accession>
<organism evidence="1 2">
    <name type="scientific">Metabacillus rhizolycopersici</name>
    <dbReference type="NCBI Taxonomy" id="2875709"/>
    <lineage>
        <taxon>Bacteria</taxon>
        <taxon>Bacillati</taxon>
        <taxon>Bacillota</taxon>
        <taxon>Bacilli</taxon>
        <taxon>Bacillales</taxon>
        <taxon>Bacillaceae</taxon>
        <taxon>Metabacillus</taxon>
    </lineage>
</organism>
<evidence type="ECO:0000313" key="1">
    <source>
        <dbReference type="EMBL" id="MBZ5752751.1"/>
    </source>
</evidence>
<reference evidence="1" key="1">
    <citation type="submission" date="2024-05" db="EMBL/GenBank/DDBJ databases">
        <title>Metabacillus sp. nov., isolated from the rhizosphere soil of tomato plants.</title>
        <authorList>
            <person name="Ma R."/>
        </authorList>
    </citation>
    <scope>NUCLEOTIDE SEQUENCE</scope>
    <source>
        <strain evidence="1">DBTR6</strain>
    </source>
</reference>
<comment type="caution">
    <text evidence="1">The sequence shown here is derived from an EMBL/GenBank/DDBJ whole genome shotgun (WGS) entry which is preliminary data.</text>
</comment>
<dbReference type="EMBL" id="JAIQUM010000067">
    <property type="protein sequence ID" value="MBZ5752751.1"/>
    <property type="molecule type" value="Genomic_DNA"/>
</dbReference>